<reference evidence="1" key="1">
    <citation type="submission" date="2023-02" db="EMBL/GenBank/DDBJ databases">
        <authorList>
            <person name="Palmer J.M."/>
        </authorList>
    </citation>
    <scope>NUCLEOTIDE SEQUENCE</scope>
    <source>
        <strain evidence="1">FW57</strain>
    </source>
</reference>
<sequence>MAPIWMGSSPSLSTLDVRPLPRGLDGEEMRRIYKEGCGKVLELEASECDHPANGRVWIAGTVASFQILAK</sequence>
<gene>
    <name evidence="1" type="ORF">NEMBOFW57_003731</name>
</gene>
<evidence type="ECO:0000313" key="1">
    <source>
        <dbReference type="EMBL" id="KAG7293676.1"/>
    </source>
</evidence>
<dbReference type="AlphaFoldDB" id="A0AAD4F635"/>
<accession>A0AAD4F635</accession>
<keyword evidence="2" id="KW-1185">Reference proteome</keyword>
<evidence type="ECO:0000313" key="2">
    <source>
        <dbReference type="Proteomes" id="UP001197093"/>
    </source>
</evidence>
<name>A0AAD4F635_9PEZI</name>
<comment type="caution">
    <text evidence="1">The sequence shown here is derived from an EMBL/GenBank/DDBJ whole genome shotgun (WGS) entry which is preliminary data.</text>
</comment>
<organism evidence="1 2">
    <name type="scientific">Staphylotrichum longicolle</name>
    <dbReference type="NCBI Taxonomy" id="669026"/>
    <lineage>
        <taxon>Eukaryota</taxon>
        <taxon>Fungi</taxon>
        <taxon>Dikarya</taxon>
        <taxon>Ascomycota</taxon>
        <taxon>Pezizomycotina</taxon>
        <taxon>Sordariomycetes</taxon>
        <taxon>Sordariomycetidae</taxon>
        <taxon>Sordariales</taxon>
        <taxon>Chaetomiaceae</taxon>
        <taxon>Staphylotrichum</taxon>
    </lineage>
</organism>
<proteinExistence type="predicted"/>
<dbReference type="Proteomes" id="UP001197093">
    <property type="component" value="Unassembled WGS sequence"/>
</dbReference>
<dbReference type="EMBL" id="JAHCVI010000001">
    <property type="protein sequence ID" value="KAG7293676.1"/>
    <property type="molecule type" value="Genomic_DNA"/>
</dbReference>
<protein>
    <submittedName>
        <fullName evidence="1">Uncharacterized protein</fullName>
    </submittedName>
</protein>